<dbReference type="Proteomes" id="UP000295110">
    <property type="component" value="Unassembled WGS sequence"/>
</dbReference>
<proteinExistence type="predicted"/>
<feature type="transmembrane region" description="Helical" evidence="1">
    <location>
        <begin position="16"/>
        <end position="36"/>
    </location>
</feature>
<reference evidence="2 3" key="1">
    <citation type="submission" date="2019-03" db="EMBL/GenBank/DDBJ databases">
        <title>Genomic Encyclopedia of Type Strains, Phase IV (KMG-IV): sequencing the most valuable type-strain genomes for metagenomic binning, comparative biology and taxonomic classification.</title>
        <authorList>
            <person name="Goeker M."/>
        </authorList>
    </citation>
    <scope>NUCLEOTIDE SEQUENCE [LARGE SCALE GENOMIC DNA]</scope>
    <source>
        <strain evidence="2 3">DSM 654</strain>
    </source>
</reference>
<dbReference type="EMBL" id="SMBU01000029">
    <property type="protein sequence ID" value="TCU90824.1"/>
    <property type="molecule type" value="Genomic_DNA"/>
</dbReference>
<organism evidence="2 3">
    <name type="scientific">Roseateles saccharophilus</name>
    <name type="common">Pseudomonas saccharophila</name>
    <dbReference type="NCBI Taxonomy" id="304"/>
    <lineage>
        <taxon>Bacteria</taxon>
        <taxon>Pseudomonadati</taxon>
        <taxon>Pseudomonadota</taxon>
        <taxon>Betaproteobacteria</taxon>
        <taxon>Burkholderiales</taxon>
        <taxon>Sphaerotilaceae</taxon>
        <taxon>Roseateles</taxon>
    </lineage>
</organism>
<gene>
    <name evidence="2" type="ORF">EV671_102945</name>
</gene>
<name>A0A4R3ULJ7_ROSSA</name>
<evidence type="ECO:0000256" key="1">
    <source>
        <dbReference type="SAM" id="Phobius"/>
    </source>
</evidence>
<evidence type="ECO:0000313" key="2">
    <source>
        <dbReference type="EMBL" id="TCU90824.1"/>
    </source>
</evidence>
<keyword evidence="1" id="KW-0472">Membrane</keyword>
<keyword evidence="1" id="KW-0812">Transmembrane</keyword>
<sequence length="215" mass="22339">MHRPALSHPTGRTQRGIVLVFALITLVIMLIGAVAISRSMNSSQLGIGNIGFKRDMTNQAERAVQAALDAVRTGGVLADVNARNGNLPAGNYSAVLLPSNPQGIPLALLGSDTAFAAVGSTSNDLTVSDLKISIRYVVDRMATSAGACSPANCTMLNDIVYGGASTELISAQNNSSAANSSNPSAVTPQAIYRVSVRVKGPRNTLSFYQSTFTAN</sequence>
<keyword evidence="1" id="KW-1133">Transmembrane helix</keyword>
<dbReference type="OrthoDB" id="5954007at2"/>
<protein>
    <submittedName>
        <fullName evidence="2">Tfp pilus assembly protein PilX</fullName>
    </submittedName>
</protein>
<dbReference type="RefSeq" id="WP_132574950.1">
    <property type="nucleotide sequence ID" value="NZ_CBCSGL010000028.1"/>
</dbReference>
<evidence type="ECO:0000313" key="3">
    <source>
        <dbReference type="Proteomes" id="UP000295110"/>
    </source>
</evidence>
<dbReference type="AlphaFoldDB" id="A0A4R3ULJ7"/>
<accession>A0A4R3ULJ7</accession>
<keyword evidence="3" id="KW-1185">Reference proteome</keyword>
<comment type="caution">
    <text evidence="2">The sequence shown here is derived from an EMBL/GenBank/DDBJ whole genome shotgun (WGS) entry which is preliminary data.</text>
</comment>